<protein>
    <submittedName>
        <fullName evidence="2">Uncharacterized protein</fullName>
    </submittedName>
</protein>
<sequence length="115" mass="12525">MRDTILLLLCGRAPADVPGQDQLCEPLEDLSVLMQLSVKNGFAAPKVAWMKSVGRGITGSCTFNVPTPLESHSPHPILIVMATMVAFARLQRSRTTTGKTPPHASRHRRPRAAEL</sequence>
<feature type="region of interest" description="Disordered" evidence="1">
    <location>
        <begin position="91"/>
        <end position="115"/>
    </location>
</feature>
<reference evidence="2 3" key="1">
    <citation type="submission" date="2024-02" db="EMBL/GenBank/DDBJ databases">
        <authorList>
            <person name="Chen Y."/>
            <person name="Shah S."/>
            <person name="Dougan E. K."/>
            <person name="Thang M."/>
            <person name="Chan C."/>
        </authorList>
    </citation>
    <scope>NUCLEOTIDE SEQUENCE [LARGE SCALE GENOMIC DNA]</scope>
</reference>
<accession>A0ABP0SY94</accession>
<evidence type="ECO:0000313" key="2">
    <source>
        <dbReference type="EMBL" id="CAK9117417.1"/>
    </source>
</evidence>
<comment type="caution">
    <text evidence="2">The sequence shown here is derived from an EMBL/GenBank/DDBJ whole genome shotgun (WGS) entry which is preliminary data.</text>
</comment>
<proteinExistence type="predicted"/>
<evidence type="ECO:0000313" key="3">
    <source>
        <dbReference type="Proteomes" id="UP001642484"/>
    </source>
</evidence>
<name>A0ABP0SY94_9DINO</name>
<feature type="compositionally biased region" description="Basic residues" evidence="1">
    <location>
        <begin position="104"/>
        <end position="115"/>
    </location>
</feature>
<dbReference type="Proteomes" id="UP001642484">
    <property type="component" value="Unassembled WGS sequence"/>
</dbReference>
<evidence type="ECO:0000256" key="1">
    <source>
        <dbReference type="SAM" id="MobiDB-lite"/>
    </source>
</evidence>
<dbReference type="EMBL" id="CAXAMN010028694">
    <property type="protein sequence ID" value="CAK9117417.1"/>
    <property type="molecule type" value="Genomic_DNA"/>
</dbReference>
<keyword evidence="3" id="KW-1185">Reference proteome</keyword>
<gene>
    <name evidence="2" type="ORF">CCMP2556_LOCUS54748</name>
</gene>
<organism evidence="2 3">
    <name type="scientific">Durusdinium trenchii</name>
    <dbReference type="NCBI Taxonomy" id="1381693"/>
    <lineage>
        <taxon>Eukaryota</taxon>
        <taxon>Sar</taxon>
        <taxon>Alveolata</taxon>
        <taxon>Dinophyceae</taxon>
        <taxon>Suessiales</taxon>
        <taxon>Symbiodiniaceae</taxon>
        <taxon>Durusdinium</taxon>
    </lineage>
</organism>